<dbReference type="EMBL" id="CP058214">
    <property type="protein sequence ID" value="QPC43477.1"/>
    <property type="molecule type" value="Genomic_DNA"/>
</dbReference>
<keyword evidence="2" id="KW-1185">Reference proteome</keyword>
<sequence length="117" mass="12636">MNIYVAGPMRGIPEFNFPAFHAAAARLRAEGHNVFNPAERDIERHGGIDVSKGNAEGCEETAAKEHGFSLRQALADDTRYICLEADAIALLPGWETSRGARAEKALADALGHVTLHI</sequence>
<gene>
    <name evidence="1" type="ORF">HW532_12700</name>
</gene>
<dbReference type="Pfam" id="PF14359">
    <property type="entry name" value="DUF4406"/>
    <property type="match status" value="1"/>
</dbReference>
<dbReference type="Gene3D" id="3.40.50.10400">
    <property type="entry name" value="Hypothetical protein PA1492"/>
    <property type="match status" value="1"/>
</dbReference>
<reference evidence="1 2" key="1">
    <citation type="submission" date="2020-06" db="EMBL/GenBank/DDBJ databases">
        <title>Genome sequence of 2 isolates from Red Sea Mangroves.</title>
        <authorList>
            <person name="Sefrji F."/>
            <person name="Michoud G."/>
            <person name="Merlino G."/>
            <person name="Daffonchio D."/>
        </authorList>
    </citation>
    <scope>NUCLEOTIDE SEQUENCE [LARGE SCALE GENOMIC DNA]</scope>
    <source>
        <strain evidence="1 2">R1DC25</strain>
    </source>
</reference>
<dbReference type="AlphaFoldDB" id="A0A7S8C538"/>
<dbReference type="Proteomes" id="UP000593594">
    <property type="component" value="Chromosome"/>
</dbReference>
<name>A0A7S8C538_9HYPH</name>
<evidence type="ECO:0000313" key="1">
    <source>
        <dbReference type="EMBL" id="QPC43477.1"/>
    </source>
</evidence>
<proteinExistence type="predicted"/>
<dbReference type="KEGG" id="kmn:HW532_12700"/>
<dbReference type="RefSeq" id="WP_213160841.1">
    <property type="nucleotide sequence ID" value="NZ_CP058214.1"/>
</dbReference>
<protein>
    <submittedName>
        <fullName evidence="1">DUF4406 domain-containing protein</fullName>
    </submittedName>
</protein>
<accession>A0A7S8C538</accession>
<dbReference type="InterPro" id="IPR025518">
    <property type="entry name" value="DUF4406"/>
</dbReference>
<dbReference type="SUPFAM" id="SSF52309">
    <property type="entry name" value="N-(deoxy)ribosyltransferase-like"/>
    <property type="match status" value="1"/>
</dbReference>
<organism evidence="1 2">
    <name type="scientific">Kaustia mangrovi</name>
    <dbReference type="NCBI Taxonomy" id="2593653"/>
    <lineage>
        <taxon>Bacteria</taxon>
        <taxon>Pseudomonadati</taxon>
        <taxon>Pseudomonadota</taxon>
        <taxon>Alphaproteobacteria</taxon>
        <taxon>Hyphomicrobiales</taxon>
        <taxon>Parvibaculaceae</taxon>
        <taxon>Kaustia</taxon>
    </lineage>
</organism>
<evidence type="ECO:0000313" key="2">
    <source>
        <dbReference type="Proteomes" id="UP000593594"/>
    </source>
</evidence>